<keyword evidence="2" id="KW-1185">Reference proteome</keyword>
<dbReference type="OrthoDB" id="9758243at2"/>
<reference evidence="1 2" key="1">
    <citation type="submission" date="2019-03" db="EMBL/GenBank/DDBJ databases">
        <title>Genomics of glacier-inhabiting Cryobacterium strains.</title>
        <authorList>
            <person name="Liu Q."/>
            <person name="Xin Y.-H."/>
        </authorList>
    </citation>
    <scope>NUCLEOTIDE SEQUENCE [LARGE SCALE GENOMIC DNA]</scope>
    <source>
        <strain evidence="1 2">MDT1-3</strain>
    </source>
</reference>
<dbReference type="RefSeq" id="WP_134564724.1">
    <property type="nucleotide sequence ID" value="NZ_SOFP01000006.1"/>
</dbReference>
<organism evidence="1 2">
    <name type="scientific">Cryobacterium algoritolerans</name>
    <dbReference type="NCBI Taxonomy" id="1259184"/>
    <lineage>
        <taxon>Bacteria</taxon>
        <taxon>Bacillati</taxon>
        <taxon>Actinomycetota</taxon>
        <taxon>Actinomycetes</taxon>
        <taxon>Micrococcales</taxon>
        <taxon>Microbacteriaceae</taxon>
        <taxon>Cryobacterium</taxon>
    </lineage>
</organism>
<dbReference type="EMBL" id="SOFP01000006">
    <property type="protein sequence ID" value="TFC21000.1"/>
    <property type="molecule type" value="Genomic_DNA"/>
</dbReference>
<proteinExistence type="predicted"/>
<accession>A0A4R8WXE0</accession>
<sequence>MVDDQLTANRSRLDGAEEALRELCEQVSPPKRTLDYRNYFCARNLDNTDDVARNTPRRAAFYEAVVEYGRAYAQIATELAAAGYSPREAVGIEKEVAYFQELQGELRRVSGDRVAEDSARQTM</sequence>
<gene>
    <name evidence="1" type="ORF">E3O19_00750</name>
</gene>
<evidence type="ECO:0000313" key="1">
    <source>
        <dbReference type="EMBL" id="TFC21000.1"/>
    </source>
</evidence>
<comment type="caution">
    <text evidence="1">The sequence shown here is derived from an EMBL/GenBank/DDBJ whole genome shotgun (WGS) entry which is preliminary data.</text>
</comment>
<protein>
    <submittedName>
        <fullName evidence="1">Uncharacterized protein</fullName>
    </submittedName>
</protein>
<dbReference type="Proteomes" id="UP000298412">
    <property type="component" value="Unassembled WGS sequence"/>
</dbReference>
<evidence type="ECO:0000313" key="2">
    <source>
        <dbReference type="Proteomes" id="UP000298412"/>
    </source>
</evidence>
<dbReference type="AlphaFoldDB" id="A0A4R8WXE0"/>
<name>A0A4R8WXE0_9MICO</name>